<organism evidence="8 9">
    <name type="scientific">Holospora elegans E1</name>
    <dbReference type="NCBI Taxonomy" id="1427503"/>
    <lineage>
        <taxon>Bacteria</taxon>
        <taxon>Pseudomonadati</taxon>
        <taxon>Pseudomonadota</taxon>
        <taxon>Alphaproteobacteria</taxon>
        <taxon>Holosporales</taxon>
        <taxon>Holosporaceae</taxon>
        <taxon>Holospora</taxon>
    </lineage>
</organism>
<comment type="similarity">
    <text evidence="1">Belongs to the peptidase S66 family.</text>
</comment>
<feature type="domain" description="LD-carboxypeptidase C-terminal" evidence="7">
    <location>
        <begin position="198"/>
        <end position="306"/>
    </location>
</feature>
<dbReference type="InterPro" id="IPR003507">
    <property type="entry name" value="S66_fam"/>
</dbReference>
<evidence type="ECO:0000256" key="2">
    <source>
        <dbReference type="ARBA" id="ARBA00022645"/>
    </source>
</evidence>
<keyword evidence="3" id="KW-0645">Protease</keyword>
<sequence length="327" mass="36981">MKLNLKIKISIFLGIMGVYFNGNAEKENSLKALEQALIVAPAGAVEAQTFSILKKKFSQLESLSWAPGVYWHSASDKDRAEQLVKALTKRSSFWVWCLRGGYGCARLIPALWKAVKNDKLIFPKGIIGYSDVTCLHLWADAQGWKGVHGVMPGDWGKPWIQKNNFFLLNEILANSSGVLHYKNLRPFNEAAKSSKLLKGKVIGGNLTLLVHSIGTSWQLKSKGKIIIIEDLNIQGYQIDRALYHLTEAQVLEGAKAIIFGAFYGKNTDWEKAIKRFAEHTEIPVFYWPYFGHGAYNYPIPFGFESQLKYNANQWIWSIPYNFSEGRE</sequence>
<dbReference type="InterPro" id="IPR040449">
    <property type="entry name" value="Peptidase_S66_N"/>
</dbReference>
<keyword evidence="2 8" id="KW-0121">Carboxypeptidase</keyword>
<proteinExistence type="inferred from homology"/>
<dbReference type="Gene3D" id="3.40.50.10740">
    <property type="entry name" value="Class I glutamine amidotransferase-like"/>
    <property type="match status" value="1"/>
</dbReference>
<dbReference type="InterPro" id="IPR027461">
    <property type="entry name" value="Carboxypeptidase_A_C_sf"/>
</dbReference>
<dbReference type="GO" id="GO:0004180">
    <property type="term" value="F:carboxypeptidase activity"/>
    <property type="evidence" value="ECO:0007669"/>
    <property type="project" value="UniProtKB-KW"/>
</dbReference>
<dbReference type="InterPro" id="IPR029062">
    <property type="entry name" value="Class_I_gatase-like"/>
</dbReference>
<dbReference type="Pfam" id="PF02016">
    <property type="entry name" value="Peptidase_S66"/>
    <property type="match status" value="1"/>
</dbReference>
<evidence type="ECO:0000259" key="6">
    <source>
        <dbReference type="Pfam" id="PF02016"/>
    </source>
</evidence>
<dbReference type="InterPro" id="IPR027478">
    <property type="entry name" value="LdcA_N"/>
</dbReference>
<dbReference type="InterPro" id="IPR040921">
    <property type="entry name" value="Peptidase_S66C"/>
</dbReference>
<dbReference type="Proteomes" id="UP000024842">
    <property type="component" value="Unassembled WGS sequence"/>
</dbReference>
<keyword evidence="9" id="KW-1185">Reference proteome</keyword>
<evidence type="ECO:0000313" key="9">
    <source>
        <dbReference type="Proteomes" id="UP000024842"/>
    </source>
</evidence>
<dbReference type="PANTHER" id="PTHR30237:SF2">
    <property type="entry name" value="MUREIN TETRAPEPTIDE CARBOXYPEPTIDASE"/>
    <property type="match status" value="1"/>
</dbReference>
<dbReference type="EMBL" id="BAUP01000045">
    <property type="protein sequence ID" value="GAJ45930.1"/>
    <property type="molecule type" value="Genomic_DNA"/>
</dbReference>
<dbReference type="OrthoDB" id="9807329at2"/>
<feature type="domain" description="LD-carboxypeptidase N-terminal" evidence="6">
    <location>
        <begin position="38"/>
        <end position="149"/>
    </location>
</feature>
<dbReference type="STRING" id="1427503.HE1_00248"/>
<evidence type="ECO:0000256" key="1">
    <source>
        <dbReference type="ARBA" id="ARBA00010233"/>
    </source>
</evidence>
<comment type="caution">
    <text evidence="8">The sequence shown here is derived from an EMBL/GenBank/DDBJ whole genome shotgun (WGS) entry which is preliminary data.</text>
</comment>
<keyword evidence="5" id="KW-0720">Serine protease</keyword>
<protein>
    <submittedName>
        <fullName evidence="8">Putative carboxypeptidase</fullName>
    </submittedName>
</protein>
<dbReference type="GO" id="GO:0006508">
    <property type="term" value="P:proteolysis"/>
    <property type="evidence" value="ECO:0007669"/>
    <property type="project" value="UniProtKB-KW"/>
</dbReference>
<accession>A0A023DYC4</accession>
<evidence type="ECO:0000313" key="8">
    <source>
        <dbReference type="EMBL" id="GAJ45930.1"/>
    </source>
</evidence>
<dbReference type="SUPFAM" id="SSF141986">
    <property type="entry name" value="LD-carboxypeptidase A C-terminal domain-like"/>
    <property type="match status" value="1"/>
</dbReference>
<evidence type="ECO:0000256" key="3">
    <source>
        <dbReference type="ARBA" id="ARBA00022670"/>
    </source>
</evidence>
<dbReference type="Gene3D" id="3.50.30.60">
    <property type="entry name" value="LD-carboxypeptidase A C-terminal domain-like"/>
    <property type="match status" value="1"/>
</dbReference>
<dbReference type="RefSeq" id="WP_006294678.1">
    <property type="nucleotide sequence ID" value="NZ_BAUP01000045.1"/>
</dbReference>
<dbReference type="PANTHER" id="PTHR30237">
    <property type="entry name" value="MURAMOYLTETRAPEPTIDE CARBOXYPEPTIDASE"/>
    <property type="match status" value="1"/>
</dbReference>
<dbReference type="GO" id="GO:0008236">
    <property type="term" value="F:serine-type peptidase activity"/>
    <property type="evidence" value="ECO:0007669"/>
    <property type="project" value="UniProtKB-KW"/>
</dbReference>
<gene>
    <name evidence="8" type="ORF">HE1_00248</name>
</gene>
<dbReference type="SUPFAM" id="SSF52317">
    <property type="entry name" value="Class I glutamine amidotransferase-like"/>
    <property type="match status" value="1"/>
</dbReference>
<evidence type="ECO:0000256" key="5">
    <source>
        <dbReference type="ARBA" id="ARBA00022825"/>
    </source>
</evidence>
<dbReference type="CDD" id="cd07025">
    <property type="entry name" value="Peptidase_S66"/>
    <property type="match status" value="1"/>
</dbReference>
<dbReference type="AlphaFoldDB" id="A0A023DYC4"/>
<name>A0A023DYC4_9PROT</name>
<keyword evidence="4" id="KW-0378">Hydrolase</keyword>
<evidence type="ECO:0000259" key="7">
    <source>
        <dbReference type="Pfam" id="PF17676"/>
    </source>
</evidence>
<dbReference type="Pfam" id="PF17676">
    <property type="entry name" value="Peptidase_S66C"/>
    <property type="match status" value="1"/>
</dbReference>
<evidence type="ECO:0000256" key="4">
    <source>
        <dbReference type="ARBA" id="ARBA00022801"/>
    </source>
</evidence>
<reference evidence="8 9" key="1">
    <citation type="journal article" date="2014" name="FEMS Microbiol. Lett.">
        <title>Draft genome sequences of three Holospora species (Holospora obtusa, Holospora undulata, and Holospora elegans), endonuclear symbiotic bacteria of the ciliate Paramecium caudatum.</title>
        <authorList>
            <person name="Dohra H."/>
            <person name="Tanaka K."/>
            <person name="Suzuki T."/>
            <person name="Fujishima M."/>
            <person name="Suzuki H."/>
        </authorList>
    </citation>
    <scope>NUCLEOTIDE SEQUENCE [LARGE SCALE GENOMIC DNA]</scope>
    <source>
        <strain evidence="8 9">E1</strain>
    </source>
</reference>